<accession>A0A2U8E616</accession>
<dbReference type="AlphaFoldDB" id="A0A2U8E616"/>
<protein>
    <submittedName>
        <fullName evidence="1">Uncharacterized protein</fullName>
    </submittedName>
</protein>
<sequence>MKIEKAMRLIGTFNLKLRLTNKQTNEYKYQYEKTQTGSLRVKKMGGRFKMNRRVSDWAAREGAARKRLDDEAISSWIHPGDVIDGVAQSQESDMDSRAHALEAMRRILAVVIPPPGCRDDNRWRAAFGRFMALVYIVAPEYTEGMTMRALATQLHVDERTLRLRMSAVREALDGSAREV</sequence>
<keyword evidence="2" id="KW-1185">Reference proteome</keyword>
<dbReference type="KEGG" id="elut:CKA38_14530"/>
<dbReference type="Proteomes" id="UP000244896">
    <property type="component" value="Chromosome"/>
</dbReference>
<evidence type="ECO:0000313" key="2">
    <source>
        <dbReference type="Proteomes" id="UP000244896"/>
    </source>
</evidence>
<dbReference type="RefSeq" id="WP_108826210.1">
    <property type="nucleotide sequence ID" value="NZ_CP023004.1"/>
</dbReference>
<organism evidence="1 2">
    <name type="scientific">Ereboglobus luteus</name>
    <dbReference type="NCBI Taxonomy" id="1796921"/>
    <lineage>
        <taxon>Bacteria</taxon>
        <taxon>Pseudomonadati</taxon>
        <taxon>Verrucomicrobiota</taxon>
        <taxon>Opitutia</taxon>
        <taxon>Opitutales</taxon>
        <taxon>Opitutaceae</taxon>
        <taxon>Ereboglobus</taxon>
    </lineage>
</organism>
<reference evidence="1 2" key="1">
    <citation type="journal article" date="2018" name="Syst. Appl. Microbiol.">
        <title>Ereboglobus luteus gen. nov. sp. nov. from cockroach guts, and new insights into the oxygen relationship of the genera Opitutus and Didymococcus (Verrucomicrobia: Opitutaceae).</title>
        <authorList>
            <person name="Tegtmeier D."/>
            <person name="Belitz A."/>
            <person name="Radek R."/>
            <person name="Heimerl T."/>
            <person name="Brune A."/>
        </authorList>
    </citation>
    <scope>NUCLEOTIDE SEQUENCE [LARGE SCALE GENOMIC DNA]</scope>
    <source>
        <strain evidence="1 2">Ho45</strain>
    </source>
</reference>
<dbReference type="EMBL" id="CP023004">
    <property type="protein sequence ID" value="AWI10307.1"/>
    <property type="molecule type" value="Genomic_DNA"/>
</dbReference>
<proteinExistence type="predicted"/>
<evidence type="ECO:0000313" key="1">
    <source>
        <dbReference type="EMBL" id="AWI10307.1"/>
    </source>
</evidence>
<gene>
    <name evidence="1" type="ORF">CKA38_14530</name>
</gene>
<name>A0A2U8E616_9BACT</name>